<gene>
    <name evidence="2" type="ORF">PMACD_LOCUS511</name>
</gene>
<accession>A0A821LBH9</accession>
<protein>
    <recommendedName>
        <fullName evidence="4">Retrotransposon gag domain-containing protein</fullName>
    </recommendedName>
</protein>
<sequence>MSMETFKFVPREVLSLIPKYDGTENLLNLFIAKSEYVIKEFRVEGNTAQNLYLFHAITSRLVGKAATLLSENQNITSWDHFKDILTQHFGDPRSEECIAIELESLKIKSGESYIEFCQRIQSVKSSLTSKVNRLTDESIKAAKLIIYNNTALNVFLYNLSEDLLRIVRLKGCTNLESALSVVTEEVNFHYQYSIKNKLWKNSASPQQNNFKPGIPSQNNFKPGISPQNNLASNVPPQNNFKYGIPPQNNLKYGIPPQNHVKFGMPTQNNFKFGIPPQNNFKFGIPPQNNFKFGMPRKIIIGLEFRLKIIVDSVYLNKTINLVTSHSRVLDSVYHTKNRIHNQVTQTFLCEPRR</sequence>
<dbReference type="AlphaFoldDB" id="A0A821LBH9"/>
<dbReference type="Proteomes" id="UP000663880">
    <property type="component" value="Unassembled WGS sequence"/>
</dbReference>
<name>A0A821LBH9_9NEOP</name>
<evidence type="ECO:0008006" key="4">
    <source>
        <dbReference type="Google" id="ProtNLM"/>
    </source>
</evidence>
<proteinExistence type="predicted"/>
<dbReference type="EMBL" id="CAJOBZ010000001">
    <property type="protein sequence ID" value="CAF4748393.1"/>
    <property type="molecule type" value="Genomic_DNA"/>
</dbReference>
<evidence type="ECO:0000256" key="1">
    <source>
        <dbReference type="SAM" id="MobiDB-lite"/>
    </source>
</evidence>
<feature type="region of interest" description="Disordered" evidence="1">
    <location>
        <begin position="204"/>
        <end position="238"/>
    </location>
</feature>
<comment type="caution">
    <text evidence="2">The sequence shown here is derived from an EMBL/GenBank/DDBJ whole genome shotgun (WGS) entry which is preliminary data.</text>
</comment>
<dbReference type="OrthoDB" id="7488542at2759"/>
<evidence type="ECO:0000313" key="3">
    <source>
        <dbReference type="Proteomes" id="UP000663880"/>
    </source>
</evidence>
<reference evidence="2" key="1">
    <citation type="submission" date="2021-02" db="EMBL/GenBank/DDBJ databases">
        <authorList>
            <person name="Steward A R."/>
        </authorList>
    </citation>
    <scope>NUCLEOTIDE SEQUENCE</scope>
</reference>
<keyword evidence="3" id="KW-1185">Reference proteome</keyword>
<evidence type="ECO:0000313" key="2">
    <source>
        <dbReference type="EMBL" id="CAF4748393.1"/>
    </source>
</evidence>
<organism evidence="2 3">
    <name type="scientific">Pieris macdunnoughi</name>
    <dbReference type="NCBI Taxonomy" id="345717"/>
    <lineage>
        <taxon>Eukaryota</taxon>
        <taxon>Metazoa</taxon>
        <taxon>Ecdysozoa</taxon>
        <taxon>Arthropoda</taxon>
        <taxon>Hexapoda</taxon>
        <taxon>Insecta</taxon>
        <taxon>Pterygota</taxon>
        <taxon>Neoptera</taxon>
        <taxon>Endopterygota</taxon>
        <taxon>Lepidoptera</taxon>
        <taxon>Glossata</taxon>
        <taxon>Ditrysia</taxon>
        <taxon>Papilionoidea</taxon>
        <taxon>Pieridae</taxon>
        <taxon>Pierinae</taxon>
        <taxon>Pieris</taxon>
    </lineage>
</organism>